<reference evidence="1 2" key="1">
    <citation type="journal article" date="2018" name="Front. Plant Sci.">
        <title>Red Clover (Trifolium pratense) and Zigzag Clover (T. medium) - A Picture of Genomic Similarities and Differences.</title>
        <authorList>
            <person name="Dluhosova J."/>
            <person name="Istvanek J."/>
            <person name="Nedelnik J."/>
            <person name="Repkova J."/>
        </authorList>
    </citation>
    <scope>NUCLEOTIDE SEQUENCE [LARGE SCALE GENOMIC DNA]</scope>
    <source>
        <strain evidence="2">cv. 10/8</strain>
        <tissue evidence="1">Leaf</tissue>
    </source>
</reference>
<dbReference type="EMBL" id="LXQA011072373">
    <property type="protein sequence ID" value="MCI83664.1"/>
    <property type="molecule type" value="Genomic_DNA"/>
</dbReference>
<dbReference type="AlphaFoldDB" id="A0A392V5W1"/>
<evidence type="ECO:0000313" key="1">
    <source>
        <dbReference type="EMBL" id="MCI83664.1"/>
    </source>
</evidence>
<sequence length="27" mass="2845">MKVLTAIAMSATLVSSFTAPMEMSILT</sequence>
<comment type="caution">
    <text evidence="1">The sequence shown here is derived from an EMBL/GenBank/DDBJ whole genome shotgun (WGS) entry which is preliminary data.</text>
</comment>
<organism evidence="1 2">
    <name type="scientific">Trifolium medium</name>
    <dbReference type="NCBI Taxonomy" id="97028"/>
    <lineage>
        <taxon>Eukaryota</taxon>
        <taxon>Viridiplantae</taxon>
        <taxon>Streptophyta</taxon>
        <taxon>Embryophyta</taxon>
        <taxon>Tracheophyta</taxon>
        <taxon>Spermatophyta</taxon>
        <taxon>Magnoliopsida</taxon>
        <taxon>eudicotyledons</taxon>
        <taxon>Gunneridae</taxon>
        <taxon>Pentapetalae</taxon>
        <taxon>rosids</taxon>
        <taxon>fabids</taxon>
        <taxon>Fabales</taxon>
        <taxon>Fabaceae</taxon>
        <taxon>Papilionoideae</taxon>
        <taxon>50 kb inversion clade</taxon>
        <taxon>NPAAA clade</taxon>
        <taxon>Hologalegina</taxon>
        <taxon>IRL clade</taxon>
        <taxon>Trifolieae</taxon>
        <taxon>Trifolium</taxon>
    </lineage>
</organism>
<evidence type="ECO:0000313" key="2">
    <source>
        <dbReference type="Proteomes" id="UP000265520"/>
    </source>
</evidence>
<keyword evidence="2" id="KW-1185">Reference proteome</keyword>
<name>A0A392V5W1_9FABA</name>
<feature type="non-terminal residue" evidence="1">
    <location>
        <position position="27"/>
    </location>
</feature>
<accession>A0A392V5W1</accession>
<protein>
    <submittedName>
        <fullName evidence="1">Uncharacterized protein</fullName>
    </submittedName>
</protein>
<dbReference type="Proteomes" id="UP000265520">
    <property type="component" value="Unassembled WGS sequence"/>
</dbReference>
<proteinExistence type="predicted"/>